<organism evidence="7">
    <name type="scientific">Bactrocera latifrons</name>
    <name type="common">Malaysian fruit fly</name>
    <name type="synonym">Chaetodacus latifrons</name>
    <dbReference type="NCBI Taxonomy" id="174628"/>
    <lineage>
        <taxon>Eukaryota</taxon>
        <taxon>Metazoa</taxon>
        <taxon>Ecdysozoa</taxon>
        <taxon>Arthropoda</taxon>
        <taxon>Hexapoda</taxon>
        <taxon>Insecta</taxon>
        <taxon>Pterygota</taxon>
        <taxon>Neoptera</taxon>
        <taxon>Endopterygota</taxon>
        <taxon>Diptera</taxon>
        <taxon>Brachycera</taxon>
        <taxon>Muscomorpha</taxon>
        <taxon>Tephritoidea</taxon>
        <taxon>Tephritidae</taxon>
        <taxon>Bactrocera</taxon>
        <taxon>Bactrocera</taxon>
    </lineage>
</organism>
<dbReference type="PIRSF" id="PIRSF038921">
    <property type="entry name" value="P14a"/>
    <property type="match status" value="1"/>
</dbReference>
<dbReference type="CDD" id="cd05380">
    <property type="entry name" value="CAP_euk"/>
    <property type="match status" value="1"/>
</dbReference>
<protein>
    <submittedName>
        <fullName evidence="7">Venom allergen 3</fullName>
    </submittedName>
</protein>
<keyword evidence="4 5" id="KW-0732">Signal</keyword>
<dbReference type="InterPro" id="IPR034763">
    <property type="entry name" value="P14a_insect"/>
</dbReference>
<keyword evidence="3" id="KW-0964">Secreted</keyword>
<name>A0A0K8VYD2_BACLA</name>
<gene>
    <name evidence="7" type="primary">VA3_13</name>
    <name evidence="7" type="ORF">c0_g1_i1</name>
</gene>
<evidence type="ECO:0000256" key="1">
    <source>
        <dbReference type="ARBA" id="ARBA00004613"/>
    </source>
</evidence>
<evidence type="ECO:0000256" key="3">
    <source>
        <dbReference type="ARBA" id="ARBA00022525"/>
    </source>
</evidence>
<evidence type="ECO:0000256" key="2">
    <source>
        <dbReference type="ARBA" id="ARBA00009923"/>
    </source>
</evidence>
<feature type="signal peptide" evidence="5">
    <location>
        <begin position="1"/>
        <end position="18"/>
    </location>
</feature>
<dbReference type="OrthoDB" id="414826at2759"/>
<dbReference type="InterPro" id="IPR035940">
    <property type="entry name" value="CAP_sf"/>
</dbReference>
<comment type="subcellular location">
    <subcellularLocation>
        <location evidence="1">Secreted</location>
    </subcellularLocation>
</comment>
<feature type="chain" id="PRO_5005522550" evidence="5">
    <location>
        <begin position="19"/>
        <end position="254"/>
    </location>
</feature>
<dbReference type="Gene3D" id="3.40.33.10">
    <property type="entry name" value="CAP"/>
    <property type="match status" value="1"/>
</dbReference>
<sequence>MKKLFASVLTTLLALSTALEDYCDPELCRNTGGNKHIACNNNGSFHERCSPDARLVDLNFYIPLILNEHNERRNKVAAGNVTGYASAKRMAVMQWDNELADVATYNVKKCDCEYDGCRNVRRFKYTGQNIVSQGYTGKENAFSNKEIILDAIESWFEEYIGGSMTYMNNYPDDFDIYKEFSHFALLVTEASNYVGCAASRYKEEQYNTVLLTCNCASAALQNRPIYVEGPTASGCKSGKNDTYPALCSIAEVYE</sequence>
<comment type="similarity">
    <text evidence="2">Belongs to the CRISP family.</text>
</comment>
<feature type="domain" description="SCP" evidence="6">
    <location>
        <begin position="60"/>
        <end position="229"/>
    </location>
</feature>
<proteinExistence type="inferred from homology"/>
<dbReference type="GeneID" id="108970981"/>
<dbReference type="AlphaFoldDB" id="A0A0K8VYD2"/>
<dbReference type="GO" id="GO:0005576">
    <property type="term" value="C:extracellular region"/>
    <property type="evidence" value="ECO:0007669"/>
    <property type="project" value="UniProtKB-SubCell"/>
</dbReference>
<dbReference type="InterPro" id="IPR001283">
    <property type="entry name" value="CRISP-related"/>
</dbReference>
<dbReference type="PANTHER" id="PTHR10334">
    <property type="entry name" value="CYSTEINE-RICH SECRETORY PROTEIN-RELATED"/>
    <property type="match status" value="1"/>
</dbReference>
<evidence type="ECO:0000256" key="4">
    <source>
        <dbReference type="ARBA" id="ARBA00022729"/>
    </source>
</evidence>
<dbReference type="SMART" id="SM00198">
    <property type="entry name" value="SCP"/>
    <property type="match status" value="1"/>
</dbReference>
<evidence type="ECO:0000256" key="5">
    <source>
        <dbReference type="SAM" id="SignalP"/>
    </source>
</evidence>
<evidence type="ECO:0000259" key="6">
    <source>
        <dbReference type="SMART" id="SM00198"/>
    </source>
</evidence>
<evidence type="ECO:0000313" key="7">
    <source>
        <dbReference type="EMBL" id="JAI43615.1"/>
    </source>
</evidence>
<reference evidence="7" key="1">
    <citation type="submission" date="2015-06" db="EMBL/GenBank/DDBJ databases">
        <authorList>
            <person name="Hoefler B.C."/>
            <person name="Straight P.D."/>
        </authorList>
    </citation>
    <scope>NUCLEOTIDE SEQUENCE</scope>
</reference>
<dbReference type="SUPFAM" id="SSF55797">
    <property type="entry name" value="PR-1-like"/>
    <property type="match status" value="1"/>
</dbReference>
<dbReference type="EMBL" id="GDHF01008699">
    <property type="protein sequence ID" value="JAI43615.1"/>
    <property type="molecule type" value="Transcribed_RNA"/>
</dbReference>
<dbReference type="Pfam" id="PF00188">
    <property type="entry name" value="CAP"/>
    <property type="match status" value="1"/>
</dbReference>
<dbReference type="InterPro" id="IPR014044">
    <property type="entry name" value="CAP_dom"/>
</dbReference>
<accession>A0A0K8VYD2</accession>